<sequence>MSSSSQVRDGIWLPTAFKTNKTKFMYYLSATHRGDMYAIRAAMTLLPGPLFIYDSSDKTQDLETYLCWTARNLGQDYFTVPWNYTEYSAPGAINYPSKIANCTLGIGNGTDGNGYKSAPLGHEYQHMLLYRKDFKLRSEANASRAFATGISDGNFKKIKESMALFPNPSVEAKIKAMLQPIVVTLFGNPTAQNTVLVVHRDSGAVGGATPGAYPELDTGHALEQILEVVSSTASSSGDPLRPVMCGSVASTGKARSIGEYWLQLSSVRAAYNDDPNVTKRDIEALFLLTAYEMNCFQLVVGFRSGAVDLFTLMGIPSVSIGLRYLVGEDRHDYLAQSIFQRVNVKYDLPRHKATAWIRSKHAAPDSHVNVLYSPYWAMTGNPNGVNPNDLRPMPSKVFTQELQDKARAELPGPFGGFDNWVFEVGLNIACEKFIHGWGNTTERITPEANDFIINAAYARYCYPAALSKQMDKLPAHFKKLQELELIDLGSHQKMVVELQEGSIQRYSVMGYKLEADEMWGRLKPIMKELS</sequence>
<dbReference type="RefSeq" id="XP_024736841.1">
    <property type="nucleotide sequence ID" value="XM_024880252.1"/>
</dbReference>
<keyword evidence="2" id="KW-1185">Reference proteome</keyword>
<dbReference type="AlphaFoldDB" id="A0A2J6TA84"/>
<organism evidence="1 2">
    <name type="scientific">Hyaloscypha bicolor E</name>
    <dbReference type="NCBI Taxonomy" id="1095630"/>
    <lineage>
        <taxon>Eukaryota</taxon>
        <taxon>Fungi</taxon>
        <taxon>Dikarya</taxon>
        <taxon>Ascomycota</taxon>
        <taxon>Pezizomycotina</taxon>
        <taxon>Leotiomycetes</taxon>
        <taxon>Helotiales</taxon>
        <taxon>Hyaloscyphaceae</taxon>
        <taxon>Hyaloscypha</taxon>
        <taxon>Hyaloscypha bicolor</taxon>
    </lineage>
</organism>
<evidence type="ECO:0000313" key="1">
    <source>
        <dbReference type="EMBL" id="PMD59937.1"/>
    </source>
</evidence>
<reference evidence="1 2" key="1">
    <citation type="submission" date="2016-04" db="EMBL/GenBank/DDBJ databases">
        <title>A degradative enzymes factory behind the ericoid mycorrhizal symbiosis.</title>
        <authorList>
            <consortium name="DOE Joint Genome Institute"/>
            <person name="Martino E."/>
            <person name="Morin E."/>
            <person name="Grelet G."/>
            <person name="Kuo A."/>
            <person name="Kohler A."/>
            <person name="Daghino S."/>
            <person name="Barry K."/>
            <person name="Choi C."/>
            <person name="Cichocki N."/>
            <person name="Clum A."/>
            <person name="Copeland A."/>
            <person name="Hainaut M."/>
            <person name="Haridas S."/>
            <person name="Labutti K."/>
            <person name="Lindquist E."/>
            <person name="Lipzen A."/>
            <person name="Khouja H.-R."/>
            <person name="Murat C."/>
            <person name="Ohm R."/>
            <person name="Olson A."/>
            <person name="Spatafora J."/>
            <person name="Veneault-Fourrey C."/>
            <person name="Henrissat B."/>
            <person name="Grigoriev I."/>
            <person name="Martin F."/>
            <person name="Perotto S."/>
        </authorList>
    </citation>
    <scope>NUCLEOTIDE SEQUENCE [LARGE SCALE GENOMIC DNA]</scope>
    <source>
        <strain evidence="1 2">E</strain>
    </source>
</reference>
<accession>A0A2J6TA84</accession>
<gene>
    <name evidence="1" type="ORF">K444DRAFT_612991</name>
</gene>
<dbReference type="InParanoid" id="A0A2J6TA84"/>
<dbReference type="EMBL" id="KZ613803">
    <property type="protein sequence ID" value="PMD59937.1"/>
    <property type="molecule type" value="Genomic_DNA"/>
</dbReference>
<protein>
    <submittedName>
        <fullName evidence="1">Uncharacterized protein</fullName>
    </submittedName>
</protein>
<dbReference type="Proteomes" id="UP000235371">
    <property type="component" value="Unassembled WGS sequence"/>
</dbReference>
<dbReference type="OrthoDB" id="4775716at2759"/>
<dbReference type="GeneID" id="36588329"/>
<proteinExistence type="predicted"/>
<name>A0A2J6TA84_9HELO</name>
<evidence type="ECO:0000313" key="2">
    <source>
        <dbReference type="Proteomes" id="UP000235371"/>
    </source>
</evidence>